<evidence type="ECO:0000313" key="2">
    <source>
        <dbReference type="EMBL" id="AFP65582.1"/>
    </source>
</evidence>
<name>J7G286_9CRYP</name>
<evidence type="ECO:0000256" key="1">
    <source>
        <dbReference type="SAM" id="Phobius"/>
    </source>
</evidence>
<reference evidence="2 3" key="1">
    <citation type="journal article" date="2012" name="Genome Biol. Evol.">
        <title>Nucleomorph genome sequence of the cryptophyte alga Chroomonas mesostigmatica CCMP1168 reveals lineage-specific gene loss and genome complexity.</title>
        <authorList>
            <person name="Moore C.E."/>
            <person name="Curtis B."/>
            <person name="Mills T."/>
            <person name="Tanifuji G."/>
            <person name="Archibald J.M."/>
        </authorList>
    </citation>
    <scope>NUCLEOTIDE SEQUENCE [LARGE SCALE GENOMIC DNA]</scope>
    <source>
        <strain evidence="2 3">CCMP1168</strain>
    </source>
</reference>
<proteinExistence type="predicted"/>
<feature type="transmembrane region" description="Helical" evidence="1">
    <location>
        <begin position="154"/>
        <end position="172"/>
    </location>
</feature>
<geneLocation type="nucleomorph" evidence="2"/>
<feature type="transmembrane region" description="Helical" evidence="1">
    <location>
        <begin position="419"/>
        <end position="440"/>
    </location>
</feature>
<keyword evidence="1" id="KW-1133">Transmembrane helix</keyword>
<dbReference type="AlphaFoldDB" id="J7G286"/>
<accession>J7G286</accession>
<evidence type="ECO:0000313" key="3">
    <source>
        <dbReference type="Proteomes" id="UP000243348"/>
    </source>
</evidence>
<keyword evidence="2" id="KW-0542">Nucleomorph</keyword>
<protein>
    <submittedName>
        <fullName evidence="2">Uncharacterized protein</fullName>
    </submittedName>
</protein>
<organism evidence="2 3">
    <name type="scientific">Chroomonas mesostigmatica CCMP1168</name>
    <dbReference type="NCBI Taxonomy" id="1195612"/>
    <lineage>
        <taxon>Eukaryota</taxon>
        <taxon>Cryptophyceae</taxon>
        <taxon>Pyrenomonadales</taxon>
        <taxon>Chroomonadaceae</taxon>
        <taxon>Chroomonas</taxon>
    </lineage>
</organism>
<dbReference type="EMBL" id="CP003682">
    <property type="protein sequence ID" value="AFP65582.1"/>
    <property type="molecule type" value="Genomic_DNA"/>
</dbReference>
<sequence>MGLKLKNQEIIFDETLVFKSILFIEKCFFLVIFSFYIVFLSKISHELKFEKNIRKVVNVLPESNYSKMCSILESKVNTFQSFLYNLTLTNANKKRNFFLGTYTNFFFVIPFKLDVSESIFSNNLLLIFGKKNLRFKIINNFCHDINYFFGLDKITIFVILIFPYFFIKYFYLFVGIKNIFDIEFHPLITTISSKAGFSSIWIIKKFKVSKILKFFQISNIIQNNFESIIYNNILLNSEIIFVTLKKNIVESWRITFTTKKKFSNFEMCGIANYSKQGKIVSFFWGGIFSRSIFLGDVLGNIVLFNEILAPILKIKIFNLIGKDFTHLNDFSTIIMIFKKKKRKALSIKNKKIMNNLPQSILMIFSIEKDQIKTFTFLLNVFNFIIFKSKTKSSKEVIEKFNKISVFFENLKISLHFSKIILLLCNLILYSNFLLNILNFFHRFMRLLFSTFFNFFYIKEVFEEKIFIFYIFLIGKLRSLSLLEIEMEQTKIMFVYKRFFYQKCNLCERNSKFWIKYPLNSYTCLFFHNLIKKNTSLFFPNNCFFKEKFRKKYIFQKKWSFLFNGTKILKNRISKILFFQKEFKWLPKFGKK</sequence>
<keyword evidence="1" id="KW-0812">Transmembrane</keyword>
<keyword evidence="1" id="KW-0472">Membrane</keyword>
<gene>
    <name evidence="2" type="ORF">CMESO_430</name>
</gene>
<dbReference type="Proteomes" id="UP000243348">
    <property type="component" value="Nucleomorph 3"/>
</dbReference>
<feature type="transmembrane region" description="Helical" evidence="1">
    <location>
        <begin position="20"/>
        <end position="41"/>
    </location>
</feature>